<evidence type="ECO:0000259" key="4">
    <source>
        <dbReference type="PROSITE" id="PS01124"/>
    </source>
</evidence>
<protein>
    <submittedName>
        <fullName evidence="5">AraC family transcriptional regulator</fullName>
    </submittedName>
</protein>
<dbReference type="Gene3D" id="2.60.120.280">
    <property type="entry name" value="Regulatory protein AraC"/>
    <property type="match status" value="1"/>
</dbReference>
<dbReference type="PROSITE" id="PS01124">
    <property type="entry name" value="HTH_ARAC_FAMILY_2"/>
    <property type="match status" value="1"/>
</dbReference>
<evidence type="ECO:0000313" key="6">
    <source>
        <dbReference type="Proteomes" id="UP001164761"/>
    </source>
</evidence>
<evidence type="ECO:0000313" key="5">
    <source>
        <dbReference type="EMBL" id="WAH41111.1"/>
    </source>
</evidence>
<dbReference type="Proteomes" id="UP001164761">
    <property type="component" value="Chromosome"/>
</dbReference>
<dbReference type="InterPro" id="IPR003313">
    <property type="entry name" value="AraC-bd"/>
</dbReference>
<dbReference type="InterPro" id="IPR018060">
    <property type="entry name" value="HTH_AraC"/>
</dbReference>
<dbReference type="InterPro" id="IPR037923">
    <property type="entry name" value="HTH-like"/>
</dbReference>
<dbReference type="Pfam" id="PF12833">
    <property type="entry name" value="HTH_18"/>
    <property type="match status" value="1"/>
</dbReference>
<dbReference type="SUPFAM" id="SSF46689">
    <property type="entry name" value="Homeodomain-like"/>
    <property type="match status" value="2"/>
</dbReference>
<dbReference type="Gene3D" id="1.10.10.60">
    <property type="entry name" value="Homeodomain-like"/>
    <property type="match status" value="2"/>
</dbReference>
<keyword evidence="2" id="KW-0238">DNA-binding</keyword>
<dbReference type="InterPro" id="IPR009057">
    <property type="entry name" value="Homeodomain-like_sf"/>
</dbReference>
<dbReference type="PANTHER" id="PTHR43280">
    <property type="entry name" value="ARAC-FAMILY TRANSCRIPTIONAL REGULATOR"/>
    <property type="match status" value="1"/>
</dbReference>
<reference evidence="5" key="1">
    <citation type="submission" date="2022-08" db="EMBL/GenBank/DDBJ databases">
        <title>Alicyclobacillus fastidiosus DSM 17978, complete genome.</title>
        <authorList>
            <person name="Wang Q."/>
            <person name="Cai R."/>
            <person name="Wang Z."/>
        </authorList>
    </citation>
    <scope>NUCLEOTIDE SEQUENCE</scope>
    <source>
        <strain evidence="5">DSM 17978</strain>
    </source>
</reference>
<dbReference type="RefSeq" id="WP_268005010.1">
    <property type="nucleotide sequence ID" value="NZ_BSUT01000001.1"/>
</dbReference>
<proteinExistence type="predicted"/>
<sequence>MLRQRSLTTIPDGSYFCLPESVGFYDHEPTHAVNRAEGMLKDFNLHLVTKGSGYVVVGQKSYRVRQGDCFLYFPLRQQTYHSSAEDPWSVRWIHFYGKHLTEFMLDAGINHSVIWSLHHWATLGALFHDLLVETETNTMLRPARLSTLTYAILMEFMHQAVPLTTTKTTHQTDRVTRLLPLIQERATCAFDLAEWAERANVSPHYFCKLFRKTVGMKPLDFVTRCRIQHAKQLLLENREATIKSIAEACGYNNISYFNKRFYELERMTPTEYRRLYF</sequence>
<evidence type="ECO:0000256" key="1">
    <source>
        <dbReference type="ARBA" id="ARBA00023015"/>
    </source>
</evidence>
<dbReference type="EMBL" id="CP104067">
    <property type="protein sequence ID" value="WAH41111.1"/>
    <property type="molecule type" value="Genomic_DNA"/>
</dbReference>
<evidence type="ECO:0000256" key="3">
    <source>
        <dbReference type="ARBA" id="ARBA00023163"/>
    </source>
</evidence>
<name>A0ABY6ZGA0_9BACL</name>
<gene>
    <name evidence="5" type="ORF">NZD89_23010</name>
</gene>
<evidence type="ECO:0000256" key="2">
    <source>
        <dbReference type="ARBA" id="ARBA00023125"/>
    </source>
</evidence>
<feature type="domain" description="HTH araC/xylS-type" evidence="4">
    <location>
        <begin position="176"/>
        <end position="275"/>
    </location>
</feature>
<dbReference type="SMART" id="SM00342">
    <property type="entry name" value="HTH_ARAC"/>
    <property type="match status" value="1"/>
</dbReference>
<dbReference type="PANTHER" id="PTHR43280:SF2">
    <property type="entry name" value="HTH-TYPE TRANSCRIPTIONAL REGULATOR EXSA"/>
    <property type="match status" value="1"/>
</dbReference>
<accession>A0ABY6ZGA0</accession>
<keyword evidence="6" id="KW-1185">Reference proteome</keyword>
<dbReference type="Pfam" id="PF02311">
    <property type="entry name" value="AraC_binding"/>
    <property type="match status" value="1"/>
</dbReference>
<organism evidence="5 6">
    <name type="scientific">Alicyclobacillus fastidiosus</name>
    <dbReference type="NCBI Taxonomy" id="392011"/>
    <lineage>
        <taxon>Bacteria</taxon>
        <taxon>Bacillati</taxon>
        <taxon>Bacillota</taxon>
        <taxon>Bacilli</taxon>
        <taxon>Bacillales</taxon>
        <taxon>Alicyclobacillaceae</taxon>
        <taxon>Alicyclobacillus</taxon>
    </lineage>
</organism>
<keyword evidence="3" id="KW-0804">Transcription</keyword>
<dbReference type="SUPFAM" id="SSF51215">
    <property type="entry name" value="Regulatory protein AraC"/>
    <property type="match status" value="1"/>
</dbReference>
<keyword evidence="1" id="KW-0805">Transcription regulation</keyword>